<dbReference type="Gene3D" id="1.10.486.10">
    <property type="entry name" value="PCRA, domain 4"/>
    <property type="match status" value="1"/>
</dbReference>
<dbReference type="Gene3D" id="1.10.10.160">
    <property type="match status" value="1"/>
</dbReference>
<dbReference type="PANTHER" id="PTHR11070">
    <property type="entry name" value="UVRD / RECB / PCRA DNA HELICASE FAMILY MEMBER"/>
    <property type="match status" value="1"/>
</dbReference>
<reference evidence="16 17" key="1">
    <citation type="submission" date="2020-10" db="EMBL/GenBank/DDBJ databases">
        <title>Connecting structure to function with the recovery of over 1000 high-quality activated sludge metagenome-assembled genomes encoding full-length rRNA genes using long-read sequencing.</title>
        <authorList>
            <person name="Singleton C.M."/>
            <person name="Petriglieri F."/>
            <person name="Kristensen J.M."/>
            <person name="Kirkegaard R.H."/>
            <person name="Michaelsen T.Y."/>
            <person name="Andersen M.H."/>
            <person name="Karst S.M."/>
            <person name="Dueholm M.S."/>
            <person name="Nielsen P.H."/>
            <person name="Albertsen M."/>
        </authorList>
    </citation>
    <scope>NUCLEOTIDE SEQUENCE [LARGE SCALE GENOMIC DNA]</scope>
    <source>
        <strain evidence="16">Ribe_18-Q3-R11-54_MAXAC.273</strain>
    </source>
</reference>
<comment type="catalytic activity">
    <reaction evidence="8">
        <text>Couples ATP hydrolysis with the unwinding of duplex DNA by translocating in the 3'-5' direction.</text>
        <dbReference type="EC" id="5.6.2.4"/>
    </reaction>
</comment>
<evidence type="ECO:0000313" key="16">
    <source>
        <dbReference type="EMBL" id="MBK9984981.1"/>
    </source>
</evidence>
<dbReference type="InterPro" id="IPR014017">
    <property type="entry name" value="DNA_helicase_UvrD-like_C"/>
</dbReference>
<evidence type="ECO:0000256" key="6">
    <source>
        <dbReference type="ARBA" id="ARBA00023125"/>
    </source>
</evidence>
<dbReference type="InterPro" id="IPR014016">
    <property type="entry name" value="UvrD-like_ATP-bd"/>
</dbReference>
<keyword evidence="5 12" id="KW-0067">ATP-binding</keyword>
<dbReference type="GO" id="GO:0033202">
    <property type="term" value="C:DNA helicase complex"/>
    <property type="evidence" value="ECO:0007669"/>
    <property type="project" value="TreeGrafter"/>
</dbReference>
<keyword evidence="3 12" id="KW-0378">Hydrolase</keyword>
<evidence type="ECO:0000259" key="14">
    <source>
        <dbReference type="PROSITE" id="PS51198"/>
    </source>
</evidence>
<sequence>MSYLDSLNEVQRKAVTHTEGPVMVIAGPGSGKTRVLTYRIAHLIEQGVTPHHILALTFTNKAAREMKERIASVVGPKGDRVWAGTFHSIFARILRQEAAKINYPPSFTIYDRDDSKNLVADIVREMRLDPKQYNASGVLARISSAKSNLITPKMYAKDDDLVLYDRMNKRPQIYEIYERYYNRCMQAGAMDFDDLLLQMFRLLDENTEHVREKYQRIFQYLLVDEFQDTNYLQYAIIKLLALYKGSAHNICIVGDDAQSIYSFRGATIDNILKFEKDFPETVVYKLEQNYRSTEHIVQAANKVIQNNNKQIPKEIWTHLGVGQRIRMIKAVSDVEEGRLIASAIVELKNRNHLEHKDIAILYRTNAQSRVFEEQLRKQNLPYRIFGGLSFYQRKEVKDILAYLRLTINERDDEALKRIINYPKRGIGKTTLDQIAERAVAEGVSMWAILTSGGYASKGKLYAFVQMIERFRKKANDSTAYDAALMVARESGVYEELRQDTSIEGISRLENATALLDGIKEFVENDIAEDADIAEELGSIGVSYVNSLDRSLAAYLTNIALLTDLDTKTDEVPDYISLMTTHTAKGLEWKSVFVVGLEENLFPSYLSMGSPDQLDEERRLFYVSITRAKLFLTLSYAGSRYQFGQFRYNDPSRFLDEIDEQHFETTVERRGKPSLPEPKLLMDRPSRKRDFEPRINPADFKASPTDHIAEGMEVLHMQFGKGKVMAIDGARENRVATIQFDEGVDNERRIMLRFAKLQIVE</sequence>
<feature type="binding site" evidence="12">
    <location>
        <begin position="26"/>
        <end position="33"/>
    </location>
    <ligand>
        <name>ATP</name>
        <dbReference type="ChEBI" id="CHEBI:30616"/>
    </ligand>
</feature>
<evidence type="ECO:0000256" key="1">
    <source>
        <dbReference type="ARBA" id="ARBA00009922"/>
    </source>
</evidence>
<dbReference type="InterPro" id="IPR013986">
    <property type="entry name" value="DExx_box_DNA_helicase_dom_sf"/>
</dbReference>
<evidence type="ECO:0000256" key="7">
    <source>
        <dbReference type="ARBA" id="ARBA00023235"/>
    </source>
</evidence>
<dbReference type="PANTHER" id="PTHR11070:SF2">
    <property type="entry name" value="ATP-DEPENDENT DNA HELICASE SRS2"/>
    <property type="match status" value="1"/>
</dbReference>
<evidence type="ECO:0000256" key="11">
    <source>
        <dbReference type="ARBA" id="ARBA00048988"/>
    </source>
</evidence>
<dbReference type="PROSITE" id="PS51217">
    <property type="entry name" value="UVRD_HELICASE_CTER"/>
    <property type="match status" value="1"/>
</dbReference>
<dbReference type="SUPFAM" id="SSF52540">
    <property type="entry name" value="P-loop containing nucleoside triphosphate hydrolases"/>
    <property type="match status" value="1"/>
</dbReference>
<gene>
    <name evidence="16" type="ORF">IPP15_21895</name>
</gene>
<dbReference type="Gene3D" id="3.40.50.300">
    <property type="entry name" value="P-loop containing nucleotide triphosphate hydrolases"/>
    <property type="match status" value="2"/>
</dbReference>
<dbReference type="GO" id="GO:0003677">
    <property type="term" value="F:DNA binding"/>
    <property type="evidence" value="ECO:0007669"/>
    <property type="project" value="UniProtKB-KW"/>
</dbReference>
<dbReference type="InterPro" id="IPR000212">
    <property type="entry name" value="DNA_helicase_UvrD/REP"/>
</dbReference>
<dbReference type="GO" id="GO:0005829">
    <property type="term" value="C:cytosol"/>
    <property type="evidence" value="ECO:0007669"/>
    <property type="project" value="TreeGrafter"/>
</dbReference>
<dbReference type="GO" id="GO:0043138">
    <property type="term" value="F:3'-5' DNA helicase activity"/>
    <property type="evidence" value="ECO:0007669"/>
    <property type="project" value="UniProtKB-EC"/>
</dbReference>
<evidence type="ECO:0000256" key="3">
    <source>
        <dbReference type="ARBA" id="ARBA00022801"/>
    </source>
</evidence>
<dbReference type="EC" id="5.6.2.4" evidence="9"/>
<dbReference type="GO" id="GO:0005524">
    <property type="term" value="F:ATP binding"/>
    <property type="evidence" value="ECO:0007669"/>
    <property type="project" value="UniProtKB-UniRule"/>
</dbReference>
<evidence type="ECO:0000256" key="5">
    <source>
        <dbReference type="ARBA" id="ARBA00022840"/>
    </source>
</evidence>
<dbReference type="CDD" id="cd17932">
    <property type="entry name" value="DEXQc_UvrD"/>
    <property type="match status" value="1"/>
</dbReference>
<evidence type="ECO:0000256" key="10">
    <source>
        <dbReference type="ARBA" id="ARBA00034923"/>
    </source>
</evidence>
<dbReference type="InterPro" id="IPR027417">
    <property type="entry name" value="P-loop_NTPase"/>
</dbReference>
<evidence type="ECO:0000259" key="15">
    <source>
        <dbReference type="PROSITE" id="PS51217"/>
    </source>
</evidence>
<comment type="catalytic activity">
    <reaction evidence="11">
        <text>ATP + H2O = ADP + phosphate + H(+)</text>
        <dbReference type="Rhea" id="RHEA:13065"/>
        <dbReference type="ChEBI" id="CHEBI:15377"/>
        <dbReference type="ChEBI" id="CHEBI:15378"/>
        <dbReference type="ChEBI" id="CHEBI:30616"/>
        <dbReference type="ChEBI" id="CHEBI:43474"/>
        <dbReference type="ChEBI" id="CHEBI:456216"/>
        <dbReference type="EC" id="5.6.2.4"/>
    </reaction>
</comment>
<dbReference type="Pfam" id="PF13361">
    <property type="entry name" value="UvrD_C"/>
    <property type="match status" value="1"/>
</dbReference>
<evidence type="ECO:0000256" key="13">
    <source>
        <dbReference type="SAM" id="MobiDB-lite"/>
    </source>
</evidence>
<keyword evidence="7" id="KW-0413">Isomerase</keyword>
<evidence type="ECO:0000256" key="4">
    <source>
        <dbReference type="ARBA" id="ARBA00022806"/>
    </source>
</evidence>
<dbReference type="GO" id="GO:0000725">
    <property type="term" value="P:recombinational repair"/>
    <property type="evidence" value="ECO:0007669"/>
    <property type="project" value="TreeGrafter"/>
</dbReference>
<evidence type="ECO:0000256" key="9">
    <source>
        <dbReference type="ARBA" id="ARBA00034808"/>
    </source>
</evidence>
<feature type="region of interest" description="Disordered" evidence="13">
    <location>
        <begin position="664"/>
        <end position="698"/>
    </location>
</feature>
<keyword evidence="2 12" id="KW-0547">Nucleotide-binding</keyword>
<dbReference type="EMBL" id="JADKGY010000032">
    <property type="protein sequence ID" value="MBK9984981.1"/>
    <property type="molecule type" value="Genomic_DNA"/>
</dbReference>
<feature type="domain" description="UvrD-like helicase ATP-binding" evidence="14">
    <location>
        <begin position="5"/>
        <end position="293"/>
    </location>
</feature>
<dbReference type="AlphaFoldDB" id="A0A9D7SZC7"/>
<comment type="caution">
    <text evidence="16">The sequence shown here is derived from an EMBL/GenBank/DDBJ whole genome shotgun (WGS) entry which is preliminary data.</text>
</comment>
<dbReference type="Pfam" id="PF00580">
    <property type="entry name" value="UvrD-helicase"/>
    <property type="match status" value="1"/>
</dbReference>
<dbReference type="PROSITE" id="PS51198">
    <property type="entry name" value="UVRD_HELICASE_ATP_BIND"/>
    <property type="match status" value="1"/>
</dbReference>
<feature type="domain" description="UvrD-like helicase C-terminal" evidence="15">
    <location>
        <begin position="294"/>
        <end position="585"/>
    </location>
</feature>
<evidence type="ECO:0000256" key="2">
    <source>
        <dbReference type="ARBA" id="ARBA00022741"/>
    </source>
</evidence>
<feature type="compositionally biased region" description="Basic and acidic residues" evidence="13">
    <location>
        <begin position="679"/>
        <end position="692"/>
    </location>
</feature>
<accession>A0A9D7SZC7</accession>
<name>A0A9D7SZC7_9BACT</name>
<keyword evidence="6" id="KW-0238">DNA-binding</keyword>
<comment type="similarity">
    <text evidence="1">Belongs to the helicase family. UvrD subfamily.</text>
</comment>
<evidence type="ECO:0000256" key="12">
    <source>
        <dbReference type="PROSITE-ProRule" id="PRU00560"/>
    </source>
</evidence>
<proteinExistence type="inferred from homology"/>
<evidence type="ECO:0000256" key="8">
    <source>
        <dbReference type="ARBA" id="ARBA00034617"/>
    </source>
</evidence>
<protein>
    <recommendedName>
        <fullName evidence="9">DNA 3'-5' helicase</fullName>
        <ecNumber evidence="9">5.6.2.4</ecNumber>
    </recommendedName>
    <alternativeName>
        <fullName evidence="10">DNA 3'-5' helicase II</fullName>
    </alternativeName>
</protein>
<dbReference type="GO" id="GO:0016787">
    <property type="term" value="F:hydrolase activity"/>
    <property type="evidence" value="ECO:0007669"/>
    <property type="project" value="UniProtKB-UniRule"/>
</dbReference>
<dbReference type="Proteomes" id="UP000808337">
    <property type="component" value="Unassembled WGS sequence"/>
</dbReference>
<keyword evidence="4 12" id="KW-0347">Helicase</keyword>
<organism evidence="16 17">
    <name type="scientific">Candidatus Opimibacter skivensis</name>
    <dbReference type="NCBI Taxonomy" id="2982028"/>
    <lineage>
        <taxon>Bacteria</taxon>
        <taxon>Pseudomonadati</taxon>
        <taxon>Bacteroidota</taxon>
        <taxon>Saprospiria</taxon>
        <taxon>Saprospirales</taxon>
        <taxon>Saprospiraceae</taxon>
        <taxon>Candidatus Opimibacter</taxon>
    </lineage>
</organism>
<evidence type="ECO:0000313" key="17">
    <source>
        <dbReference type="Proteomes" id="UP000808337"/>
    </source>
</evidence>